<organism evidence="1 2">
    <name type="scientific">Olsenella porci</name>
    <dbReference type="NCBI Taxonomy" id="2652279"/>
    <lineage>
        <taxon>Bacteria</taxon>
        <taxon>Bacillati</taxon>
        <taxon>Actinomycetota</taxon>
        <taxon>Coriobacteriia</taxon>
        <taxon>Coriobacteriales</taxon>
        <taxon>Atopobiaceae</taxon>
        <taxon>Olsenella</taxon>
    </lineage>
</organism>
<dbReference type="EMBL" id="VUNC01000003">
    <property type="protein sequence ID" value="MST72453.1"/>
    <property type="molecule type" value="Genomic_DNA"/>
</dbReference>
<evidence type="ECO:0000313" key="2">
    <source>
        <dbReference type="Proteomes" id="UP000469325"/>
    </source>
</evidence>
<keyword evidence="2" id="KW-1185">Reference proteome</keyword>
<dbReference type="RefSeq" id="WP_154434595.1">
    <property type="nucleotide sequence ID" value="NZ_VUNC01000003.1"/>
</dbReference>
<accession>A0A6N7XDR8</accession>
<protein>
    <submittedName>
        <fullName evidence="1">Pyridoxamine 5'-phosphate oxidase family protein</fullName>
    </submittedName>
</protein>
<name>A0A6N7XDR8_9ACTN</name>
<evidence type="ECO:0000313" key="1">
    <source>
        <dbReference type="EMBL" id="MST72453.1"/>
    </source>
</evidence>
<comment type="caution">
    <text evidence="1">The sequence shown here is derived from an EMBL/GenBank/DDBJ whole genome shotgun (WGS) entry which is preliminary data.</text>
</comment>
<proteinExistence type="predicted"/>
<dbReference type="AlphaFoldDB" id="A0A6N7XDR8"/>
<dbReference type="Proteomes" id="UP000469325">
    <property type="component" value="Unassembled WGS sequence"/>
</dbReference>
<sequence length="46" mass="5115">MPAKVLRERIEGFLSSHRVCALATASADGGLVRNTPIEYEWYDGSF</sequence>
<dbReference type="SUPFAM" id="SSF50475">
    <property type="entry name" value="FMN-binding split barrel"/>
    <property type="match status" value="1"/>
</dbReference>
<gene>
    <name evidence="1" type="ORF">FYJ68_04940</name>
</gene>
<reference evidence="1 2" key="1">
    <citation type="submission" date="2019-08" db="EMBL/GenBank/DDBJ databases">
        <title>In-depth cultivation of the pig gut microbiome towards novel bacterial diversity and tailored functional studies.</title>
        <authorList>
            <person name="Wylensek D."/>
            <person name="Hitch T.C.A."/>
            <person name="Clavel T."/>
        </authorList>
    </citation>
    <scope>NUCLEOTIDE SEQUENCE [LARGE SCALE GENOMIC DNA]</scope>
    <source>
        <strain evidence="1 2">CA-Schmier-601-WT-1</strain>
    </source>
</reference>